<keyword evidence="2" id="KW-1185">Reference proteome</keyword>
<sequence>MEPLSKSCLTLLSLILTLMVLSAQSALVLPDYRHDVYGNTIDDENAQYSPSNCCVIPTCRNKDHCYHTLSCGHLCSSGRYPPAEYSRTPGYKLAKSYTQFECRFGDCKNYEITCRHCPDPTEPNFSLYLVRKDCKNCYSRQY</sequence>
<dbReference type="AlphaFoldDB" id="A0A6J2X7P5"/>
<dbReference type="Proteomes" id="UP000504635">
    <property type="component" value="Unplaced"/>
</dbReference>
<keyword evidence="1" id="KW-0732">Signal</keyword>
<dbReference type="KEGG" id="soy:115875639"/>
<feature type="signal peptide" evidence="1">
    <location>
        <begin position="1"/>
        <end position="25"/>
    </location>
</feature>
<evidence type="ECO:0000313" key="3">
    <source>
        <dbReference type="RefSeq" id="XP_030747010.1"/>
    </source>
</evidence>
<dbReference type="RefSeq" id="XP_030747010.1">
    <property type="nucleotide sequence ID" value="XM_030891150.1"/>
</dbReference>
<feature type="chain" id="PRO_5026759737" evidence="1">
    <location>
        <begin position="26"/>
        <end position="142"/>
    </location>
</feature>
<dbReference type="InParanoid" id="A0A6J2X7P5"/>
<dbReference type="OrthoDB" id="6756318at2759"/>
<gene>
    <name evidence="3" type="primary">LOC115875639</name>
</gene>
<evidence type="ECO:0000256" key="1">
    <source>
        <dbReference type="SAM" id="SignalP"/>
    </source>
</evidence>
<name>A0A6J2X7P5_SITOR</name>
<proteinExistence type="predicted"/>
<organism evidence="2 3">
    <name type="scientific">Sitophilus oryzae</name>
    <name type="common">Rice weevil</name>
    <name type="synonym">Curculio oryzae</name>
    <dbReference type="NCBI Taxonomy" id="7048"/>
    <lineage>
        <taxon>Eukaryota</taxon>
        <taxon>Metazoa</taxon>
        <taxon>Ecdysozoa</taxon>
        <taxon>Arthropoda</taxon>
        <taxon>Hexapoda</taxon>
        <taxon>Insecta</taxon>
        <taxon>Pterygota</taxon>
        <taxon>Neoptera</taxon>
        <taxon>Endopterygota</taxon>
        <taxon>Coleoptera</taxon>
        <taxon>Polyphaga</taxon>
        <taxon>Cucujiformia</taxon>
        <taxon>Curculionidae</taxon>
        <taxon>Dryophthorinae</taxon>
        <taxon>Sitophilus</taxon>
    </lineage>
</organism>
<reference evidence="3" key="1">
    <citation type="submission" date="2025-08" db="UniProtKB">
        <authorList>
            <consortium name="RefSeq"/>
        </authorList>
    </citation>
    <scope>IDENTIFICATION</scope>
    <source>
        <tissue evidence="3">Gonads</tissue>
    </source>
</reference>
<evidence type="ECO:0000313" key="2">
    <source>
        <dbReference type="Proteomes" id="UP000504635"/>
    </source>
</evidence>
<accession>A0A6J2X7P5</accession>
<dbReference type="GeneID" id="115875639"/>
<protein>
    <submittedName>
        <fullName evidence="3">Uncharacterized protein LOC115875639</fullName>
    </submittedName>
</protein>